<evidence type="ECO:0000256" key="1">
    <source>
        <dbReference type="SAM" id="Coils"/>
    </source>
</evidence>
<name>A0A8S1UQB9_9CILI</name>
<keyword evidence="4" id="KW-1185">Reference proteome</keyword>
<proteinExistence type="predicted"/>
<reference evidence="3" key="1">
    <citation type="submission" date="2021-01" db="EMBL/GenBank/DDBJ databases">
        <authorList>
            <consortium name="Genoscope - CEA"/>
            <person name="William W."/>
        </authorList>
    </citation>
    <scope>NUCLEOTIDE SEQUENCE</scope>
</reference>
<organism evidence="3 4">
    <name type="scientific">Paramecium pentaurelia</name>
    <dbReference type="NCBI Taxonomy" id="43138"/>
    <lineage>
        <taxon>Eukaryota</taxon>
        <taxon>Sar</taxon>
        <taxon>Alveolata</taxon>
        <taxon>Ciliophora</taxon>
        <taxon>Intramacronucleata</taxon>
        <taxon>Oligohymenophorea</taxon>
        <taxon>Peniculida</taxon>
        <taxon>Parameciidae</taxon>
        <taxon>Paramecium</taxon>
    </lineage>
</organism>
<evidence type="ECO:0000256" key="2">
    <source>
        <dbReference type="SAM" id="MobiDB-lite"/>
    </source>
</evidence>
<evidence type="ECO:0000313" key="4">
    <source>
        <dbReference type="Proteomes" id="UP000689195"/>
    </source>
</evidence>
<feature type="coiled-coil region" evidence="1">
    <location>
        <begin position="269"/>
        <end position="296"/>
    </location>
</feature>
<protein>
    <submittedName>
        <fullName evidence="3">Uncharacterized protein</fullName>
    </submittedName>
</protein>
<sequence>MWILYLKFFEKLIVKLYIQNVTNYVYRMSIPSFIYYYTEQQMSAKNTIKGFKFNIFFNYFFKLIYSNCMTSIQQNSQVERPQEELKNNNSTSPRDSDSSDSSYDFVKDLNQKSNLKRTPEEDQELLHKYKGKHGLKYQKISNEQRQKLIKQITTTGCTIKNAARDLNINFSTAKAIMQIFRREGRMTKKLKRDKTQSELKKAEILIQGDQQNFKSEVGLTKEEQCQPRQNTVQDNLDTIHFQLVEEQNRNQAILIQQLKTQNLYLQGRANQFQQEKQQLNQNYSYLTIQYNQLQQMVRYAMPQYHQPYLF</sequence>
<feature type="region of interest" description="Disordered" evidence="2">
    <location>
        <begin position="76"/>
        <end position="103"/>
    </location>
</feature>
<keyword evidence="1" id="KW-0175">Coiled coil</keyword>
<comment type="caution">
    <text evidence="3">The sequence shown here is derived from an EMBL/GenBank/DDBJ whole genome shotgun (WGS) entry which is preliminary data.</text>
</comment>
<gene>
    <name evidence="3" type="ORF">PPENT_87.1.T0430214</name>
</gene>
<dbReference type="OrthoDB" id="304160at2759"/>
<dbReference type="AlphaFoldDB" id="A0A8S1UQB9"/>
<dbReference type="Proteomes" id="UP000689195">
    <property type="component" value="Unassembled WGS sequence"/>
</dbReference>
<dbReference type="EMBL" id="CAJJDO010000043">
    <property type="protein sequence ID" value="CAD8165962.1"/>
    <property type="molecule type" value="Genomic_DNA"/>
</dbReference>
<evidence type="ECO:0000313" key="3">
    <source>
        <dbReference type="EMBL" id="CAD8165962.1"/>
    </source>
</evidence>
<accession>A0A8S1UQB9</accession>